<evidence type="ECO:0000313" key="3">
    <source>
        <dbReference type="Proteomes" id="UP000799428"/>
    </source>
</evidence>
<accession>A0A6G1K7W5</accession>
<proteinExistence type="predicted"/>
<reference evidence="2" key="1">
    <citation type="journal article" date="2020" name="Stud. Mycol.">
        <title>101 Dothideomycetes genomes: a test case for predicting lifestyles and emergence of pathogens.</title>
        <authorList>
            <person name="Haridas S."/>
            <person name="Albert R."/>
            <person name="Binder M."/>
            <person name="Bloem J."/>
            <person name="Labutti K."/>
            <person name="Salamov A."/>
            <person name="Andreopoulos B."/>
            <person name="Baker S."/>
            <person name="Barry K."/>
            <person name="Bills G."/>
            <person name="Bluhm B."/>
            <person name="Cannon C."/>
            <person name="Castanera R."/>
            <person name="Culley D."/>
            <person name="Daum C."/>
            <person name="Ezra D."/>
            <person name="Gonzalez J."/>
            <person name="Henrissat B."/>
            <person name="Kuo A."/>
            <person name="Liang C."/>
            <person name="Lipzen A."/>
            <person name="Lutzoni F."/>
            <person name="Magnuson J."/>
            <person name="Mondo S."/>
            <person name="Nolan M."/>
            <person name="Ohm R."/>
            <person name="Pangilinan J."/>
            <person name="Park H.-J."/>
            <person name="Ramirez L."/>
            <person name="Alfaro M."/>
            <person name="Sun H."/>
            <person name="Tritt A."/>
            <person name="Yoshinaga Y."/>
            <person name="Zwiers L.-H."/>
            <person name="Turgeon B."/>
            <person name="Goodwin S."/>
            <person name="Spatafora J."/>
            <person name="Crous P."/>
            <person name="Grigoriev I."/>
        </authorList>
    </citation>
    <scope>NUCLEOTIDE SEQUENCE</scope>
    <source>
        <strain evidence="2">CBS 279.74</strain>
    </source>
</reference>
<dbReference type="AlphaFoldDB" id="A0A6G1K7W5"/>
<name>A0A6G1K7W5_9PLEO</name>
<evidence type="ECO:0000256" key="1">
    <source>
        <dbReference type="SAM" id="MobiDB-lite"/>
    </source>
</evidence>
<keyword evidence="3" id="KW-1185">Reference proteome</keyword>
<sequence>MHHRRHHSLSVDKKTPYSTNKTRPSTINTPVLDLYRSQITIAEDGTRTCDRLGARSKWQRTSAEMELQEKAAEHGKEKLGWFDKDKVNAFNRLKEEVSASDLVKGEVLKGLAEKMVLFFDVATRTYPLAKSFAVFIHRFDDGRIEAILLVDSKDSNRILGPKDMPFEQAIERLTNDVGEHSEAKLDDYIQMVLSSSSNNNQCPEDGPRFWNT</sequence>
<dbReference type="EMBL" id="MU005771">
    <property type="protein sequence ID" value="KAF2708713.1"/>
    <property type="molecule type" value="Genomic_DNA"/>
</dbReference>
<feature type="region of interest" description="Disordered" evidence="1">
    <location>
        <begin position="1"/>
        <end position="25"/>
    </location>
</feature>
<organism evidence="2 3">
    <name type="scientific">Pleomassaria siparia CBS 279.74</name>
    <dbReference type="NCBI Taxonomy" id="1314801"/>
    <lineage>
        <taxon>Eukaryota</taxon>
        <taxon>Fungi</taxon>
        <taxon>Dikarya</taxon>
        <taxon>Ascomycota</taxon>
        <taxon>Pezizomycotina</taxon>
        <taxon>Dothideomycetes</taxon>
        <taxon>Pleosporomycetidae</taxon>
        <taxon>Pleosporales</taxon>
        <taxon>Pleomassariaceae</taxon>
        <taxon>Pleomassaria</taxon>
    </lineage>
</organism>
<feature type="compositionally biased region" description="Polar residues" evidence="1">
    <location>
        <begin position="16"/>
        <end position="25"/>
    </location>
</feature>
<evidence type="ECO:0000313" key="2">
    <source>
        <dbReference type="EMBL" id="KAF2708713.1"/>
    </source>
</evidence>
<protein>
    <submittedName>
        <fullName evidence="2">Uncharacterized protein</fullName>
    </submittedName>
</protein>
<gene>
    <name evidence="2" type="ORF">K504DRAFT_467949</name>
</gene>
<dbReference type="Proteomes" id="UP000799428">
    <property type="component" value="Unassembled WGS sequence"/>
</dbReference>